<keyword evidence="9" id="KW-0407">Ion channel</keyword>
<evidence type="ECO:0000256" key="4">
    <source>
        <dbReference type="ARBA" id="ARBA00022989"/>
    </source>
</evidence>
<feature type="domain" description="CBS" evidence="12">
    <location>
        <begin position="538"/>
        <end position="598"/>
    </location>
</feature>
<dbReference type="PANTHER" id="PTHR43427:SF6">
    <property type="entry name" value="CHLORIDE CHANNEL PROTEIN CLC-E"/>
    <property type="match status" value="1"/>
</dbReference>
<comment type="subcellular location">
    <subcellularLocation>
        <location evidence="1">Membrane</location>
        <topology evidence="1">Multi-pass membrane protein</topology>
    </subcellularLocation>
</comment>
<protein>
    <submittedName>
        <fullName evidence="13">Chloride channel protein</fullName>
    </submittedName>
</protein>
<evidence type="ECO:0000313" key="14">
    <source>
        <dbReference type="Proteomes" id="UP000478417"/>
    </source>
</evidence>
<keyword evidence="6 11" id="KW-0472">Membrane</keyword>
<evidence type="ECO:0000256" key="1">
    <source>
        <dbReference type="ARBA" id="ARBA00004141"/>
    </source>
</evidence>
<organism evidence="13 14">
    <name type="scientific">Oceanipulchritudo coccoides</name>
    <dbReference type="NCBI Taxonomy" id="2706888"/>
    <lineage>
        <taxon>Bacteria</taxon>
        <taxon>Pseudomonadati</taxon>
        <taxon>Verrucomicrobiota</taxon>
        <taxon>Opitutia</taxon>
        <taxon>Puniceicoccales</taxon>
        <taxon>Oceanipulchritudinaceae</taxon>
        <taxon>Oceanipulchritudo</taxon>
    </lineage>
</organism>
<dbReference type="PRINTS" id="PR00762">
    <property type="entry name" value="CLCHANNEL"/>
</dbReference>
<evidence type="ECO:0000313" key="13">
    <source>
        <dbReference type="EMBL" id="NDV61132.1"/>
    </source>
</evidence>
<dbReference type="SUPFAM" id="SSF81340">
    <property type="entry name" value="Clc chloride channel"/>
    <property type="match status" value="1"/>
</dbReference>
<feature type="transmembrane region" description="Helical" evidence="11">
    <location>
        <begin position="326"/>
        <end position="348"/>
    </location>
</feature>
<accession>A0A6B2LYD0</accession>
<evidence type="ECO:0000256" key="5">
    <source>
        <dbReference type="ARBA" id="ARBA00023065"/>
    </source>
</evidence>
<evidence type="ECO:0000256" key="3">
    <source>
        <dbReference type="ARBA" id="ARBA00022692"/>
    </source>
</evidence>
<dbReference type="Gene3D" id="1.10.3080.10">
    <property type="entry name" value="Clc chloride channel"/>
    <property type="match status" value="1"/>
</dbReference>
<keyword evidence="3 11" id="KW-0812">Transmembrane</keyword>
<gene>
    <name evidence="13" type="ORF">G0Q06_01570</name>
</gene>
<dbReference type="GO" id="GO:0005254">
    <property type="term" value="F:chloride channel activity"/>
    <property type="evidence" value="ECO:0007669"/>
    <property type="project" value="UniProtKB-KW"/>
</dbReference>
<dbReference type="InterPro" id="IPR014743">
    <property type="entry name" value="Cl-channel_core"/>
</dbReference>
<evidence type="ECO:0000256" key="10">
    <source>
        <dbReference type="PROSITE-ProRule" id="PRU00703"/>
    </source>
</evidence>
<dbReference type="Proteomes" id="UP000478417">
    <property type="component" value="Unassembled WGS sequence"/>
</dbReference>
<evidence type="ECO:0000256" key="8">
    <source>
        <dbReference type="ARBA" id="ARBA00023214"/>
    </source>
</evidence>
<evidence type="ECO:0000256" key="6">
    <source>
        <dbReference type="ARBA" id="ARBA00023136"/>
    </source>
</evidence>
<keyword evidence="14" id="KW-1185">Reference proteome</keyword>
<feature type="transmembrane region" description="Helical" evidence="11">
    <location>
        <begin position="287"/>
        <end position="314"/>
    </location>
</feature>
<evidence type="ECO:0000256" key="11">
    <source>
        <dbReference type="SAM" id="Phobius"/>
    </source>
</evidence>
<dbReference type="RefSeq" id="WP_163961786.1">
    <property type="nucleotide sequence ID" value="NZ_JAAGNX010000001.1"/>
</dbReference>
<keyword evidence="5" id="KW-0406">Ion transport</keyword>
<evidence type="ECO:0000259" key="12">
    <source>
        <dbReference type="PROSITE" id="PS51371"/>
    </source>
</evidence>
<dbReference type="AlphaFoldDB" id="A0A6B2LYD0"/>
<feature type="transmembrane region" description="Helical" evidence="11">
    <location>
        <begin position="124"/>
        <end position="141"/>
    </location>
</feature>
<dbReference type="CDD" id="cd02205">
    <property type="entry name" value="CBS_pair_SF"/>
    <property type="match status" value="1"/>
</dbReference>
<proteinExistence type="predicted"/>
<dbReference type="InterPro" id="IPR050368">
    <property type="entry name" value="ClC-type_chloride_channel"/>
</dbReference>
<evidence type="ECO:0000256" key="7">
    <source>
        <dbReference type="ARBA" id="ARBA00023173"/>
    </source>
</evidence>
<dbReference type="Gene3D" id="3.10.580.10">
    <property type="entry name" value="CBS-domain"/>
    <property type="match status" value="1"/>
</dbReference>
<feature type="transmembrane region" description="Helical" evidence="11">
    <location>
        <begin position="354"/>
        <end position="372"/>
    </location>
</feature>
<feature type="transmembrane region" description="Helical" evidence="11">
    <location>
        <begin position="246"/>
        <end position="267"/>
    </location>
</feature>
<dbReference type="InterPro" id="IPR046342">
    <property type="entry name" value="CBS_dom_sf"/>
</dbReference>
<dbReference type="SMART" id="SM00116">
    <property type="entry name" value="CBS"/>
    <property type="match status" value="2"/>
</dbReference>
<feature type="transmembrane region" description="Helical" evidence="11">
    <location>
        <begin position="72"/>
        <end position="95"/>
    </location>
</feature>
<keyword evidence="8" id="KW-0868">Chloride</keyword>
<comment type="caution">
    <text evidence="13">The sequence shown here is derived from an EMBL/GenBank/DDBJ whole genome shotgun (WGS) entry which is preliminary data.</text>
</comment>
<keyword evidence="2" id="KW-0813">Transport</keyword>
<evidence type="ECO:0000256" key="2">
    <source>
        <dbReference type="ARBA" id="ARBA00022448"/>
    </source>
</evidence>
<name>A0A6B2LYD0_9BACT</name>
<dbReference type="EMBL" id="JAAGNX010000001">
    <property type="protein sequence ID" value="NDV61132.1"/>
    <property type="molecule type" value="Genomic_DNA"/>
</dbReference>
<dbReference type="GO" id="GO:0034707">
    <property type="term" value="C:chloride channel complex"/>
    <property type="evidence" value="ECO:0007669"/>
    <property type="project" value="UniProtKB-KW"/>
</dbReference>
<feature type="domain" description="CBS" evidence="12">
    <location>
        <begin position="475"/>
        <end position="535"/>
    </location>
</feature>
<dbReference type="PROSITE" id="PS51371">
    <property type="entry name" value="CBS"/>
    <property type="match status" value="2"/>
</dbReference>
<feature type="transmembrane region" description="Helical" evidence="11">
    <location>
        <begin position="30"/>
        <end position="52"/>
    </location>
</feature>
<keyword evidence="10" id="KW-0129">CBS domain</keyword>
<dbReference type="SUPFAM" id="SSF54631">
    <property type="entry name" value="CBS-domain pair"/>
    <property type="match status" value="1"/>
</dbReference>
<dbReference type="Pfam" id="PF00654">
    <property type="entry name" value="Voltage_CLC"/>
    <property type="match status" value="1"/>
</dbReference>
<keyword evidence="4 11" id="KW-1133">Transmembrane helix</keyword>
<keyword evidence="7" id="KW-0869">Chloride channel</keyword>
<feature type="transmembrane region" description="Helical" evidence="11">
    <location>
        <begin position="417"/>
        <end position="434"/>
    </location>
</feature>
<dbReference type="InterPro" id="IPR000644">
    <property type="entry name" value="CBS_dom"/>
</dbReference>
<sequence length="601" mass="64783">MSDANLGETNTVRRSLPEYLRHHFTDTQRYLIIWIITGLACGLAAVAFHKSIDLVFHLVSAGASWLGEGNTFLVYILLGVGPVIGGLLTGLILVYGEPAAGGSGIPRTKAQYYRNFGVIRLREAFYRFIVGTISVGFGMSLGREGPTVHICSAIASKIGQVFGLAKKRVQAMVPLGMGAGISAAFNTPMAAVFFVFEELLGDFSSKSFFGIFVCVVIAAAVQRILIGEHPAFDIELGIISTDWWMLLAIPLGLLSALFGHAFVEGILYSRQFFRDQAHLPEWVRPGIGGLGVGVVGVAVAFFSDGNLGIFGIGYTDLDAALNGRMTVITIIAMLFFGKIIASVLAYGSGGSGGLFAPTLFIGGMLGALLGLFAQPILNFENEIVGAMALLGMGAFFAAVIRCPMTSIVIIWEMTGQYGLILPLMVGNMLAWLIASKLQPVPLYDALLLQDKINLKKMPHYVGDQDWRNLPVSTIMTFDPVSLGSDLFPANSLSKIETEGLRHHAYPIIDPSGKLTGMITHHELEEHHRAGKEIPLGELITGQTLVRLRPETSIRDVAQVLVMEDVLQAPVVSSKDDTKLIGIVTLHDIARQQNAIDDSLGR</sequence>
<dbReference type="Pfam" id="PF00571">
    <property type="entry name" value="CBS"/>
    <property type="match status" value="2"/>
</dbReference>
<reference evidence="13 14" key="1">
    <citation type="submission" date="2020-02" db="EMBL/GenBank/DDBJ databases">
        <title>Albibacoteraceae fam. nov., the first described family within the subdivision 4 Verrucomicrobia.</title>
        <authorList>
            <person name="Xi F."/>
        </authorList>
    </citation>
    <scope>NUCLEOTIDE SEQUENCE [LARGE SCALE GENOMIC DNA]</scope>
    <source>
        <strain evidence="13 14">CK1056</strain>
    </source>
</reference>
<evidence type="ECO:0000256" key="9">
    <source>
        <dbReference type="ARBA" id="ARBA00023303"/>
    </source>
</evidence>
<dbReference type="InterPro" id="IPR001807">
    <property type="entry name" value="ClC"/>
</dbReference>
<dbReference type="PANTHER" id="PTHR43427">
    <property type="entry name" value="CHLORIDE CHANNEL PROTEIN CLC-E"/>
    <property type="match status" value="1"/>
</dbReference>
<feature type="transmembrane region" description="Helical" evidence="11">
    <location>
        <begin position="384"/>
        <end position="411"/>
    </location>
</feature>
<feature type="transmembrane region" description="Helical" evidence="11">
    <location>
        <begin position="208"/>
        <end position="226"/>
    </location>
</feature>
<feature type="transmembrane region" description="Helical" evidence="11">
    <location>
        <begin position="172"/>
        <end position="196"/>
    </location>
</feature>